<comment type="pathway">
    <text evidence="9">Cofactor biosynthesis; (R)-pantothenate biosynthesis; beta-alanine from L-aspartate: step 1/1.</text>
</comment>
<keyword evidence="4 9" id="KW-0068">Autocatalytic cleavage</keyword>
<comment type="PTM">
    <text evidence="9 12">Is synthesized initially as an inactive proenzyme, which is activated by self-cleavage at a specific serine bond to produce a beta-subunit with a hydroxyl group at its C-terminus and an alpha-subunit with a pyruvoyl group at its N-terminus.</text>
</comment>
<dbReference type="CDD" id="cd06919">
    <property type="entry name" value="Asp_decarbox"/>
    <property type="match status" value="1"/>
</dbReference>
<name>A0A0P0NYM6_9CAUL</name>
<feature type="active site" description="Schiff-base intermediate with substrate; via pyruvic acid" evidence="9 10">
    <location>
        <position position="25"/>
    </location>
</feature>
<dbReference type="HAMAP" id="MF_00446">
    <property type="entry name" value="PanD"/>
    <property type="match status" value="1"/>
</dbReference>
<dbReference type="UniPathway" id="UPA00028">
    <property type="reaction ID" value="UER00002"/>
</dbReference>
<keyword evidence="15" id="KW-1185">Reference proteome</keyword>
<dbReference type="RefSeq" id="WP_062145424.1">
    <property type="nucleotide sequence ID" value="NZ_CP013002.1"/>
</dbReference>
<evidence type="ECO:0000256" key="2">
    <source>
        <dbReference type="ARBA" id="ARBA00022655"/>
    </source>
</evidence>
<reference evidence="14 15" key="1">
    <citation type="submission" date="2015-10" db="EMBL/GenBank/DDBJ databases">
        <title>Conservation of the essential genome among Caulobacter and Brevundimonas species.</title>
        <authorList>
            <person name="Scott D."/>
            <person name="Ely B."/>
        </authorList>
    </citation>
    <scope>NUCLEOTIDE SEQUENCE [LARGE SCALE GENOMIC DNA]</scope>
    <source>
        <strain evidence="14 15">CB4</strain>
    </source>
</reference>
<dbReference type="InterPro" id="IPR003190">
    <property type="entry name" value="Asp_decarbox"/>
</dbReference>
<feature type="chain" id="PRO_5011335603" description="Aspartate 1-decarboxylase alpha chain" evidence="9 13">
    <location>
        <begin position="25"/>
        <end position="118"/>
    </location>
</feature>
<comment type="cofactor">
    <cofactor evidence="9 10">
        <name>pyruvate</name>
        <dbReference type="ChEBI" id="CHEBI:15361"/>
    </cofactor>
    <text evidence="9 10">Binds 1 pyruvoyl group covalently per subunit.</text>
</comment>
<feature type="chain" id="PRO_5011335602" description="Aspartate 1-decarboxylase beta chain" evidence="9 13">
    <location>
        <begin position="1"/>
        <end position="24"/>
    </location>
</feature>
<gene>
    <name evidence="9" type="primary">panD</name>
    <name evidence="14" type="ORF">AQ619_05920</name>
</gene>
<keyword evidence="8 9" id="KW-0670">Pyruvate</keyword>
<evidence type="ECO:0000256" key="11">
    <source>
        <dbReference type="PIRSR" id="PIRSR006246-2"/>
    </source>
</evidence>
<dbReference type="SUPFAM" id="SSF50692">
    <property type="entry name" value="ADC-like"/>
    <property type="match status" value="1"/>
</dbReference>
<evidence type="ECO:0000256" key="3">
    <source>
        <dbReference type="ARBA" id="ARBA00022793"/>
    </source>
</evidence>
<dbReference type="EMBL" id="CP013002">
    <property type="protein sequence ID" value="ALL12926.1"/>
    <property type="molecule type" value="Genomic_DNA"/>
</dbReference>
<dbReference type="GO" id="GO:0015940">
    <property type="term" value="P:pantothenate biosynthetic process"/>
    <property type="evidence" value="ECO:0007669"/>
    <property type="project" value="UniProtKB-UniRule"/>
</dbReference>
<feature type="binding site" evidence="9 11">
    <location>
        <position position="57"/>
    </location>
    <ligand>
        <name>substrate</name>
    </ligand>
</feature>
<dbReference type="GO" id="GO:0006523">
    <property type="term" value="P:alanine biosynthetic process"/>
    <property type="evidence" value="ECO:0007669"/>
    <property type="project" value="InterPro"/>
</dbReference>
<evidence type="ECO:0000256" key="6">
    <source>
        <dbReference type="ARBA" id="ARBA00023239"/>
    </source>
</evidence>
<evidence type="ECO:0000256" key="4">
    <source>
        <dbReference type="ARBA" id="ARBA00022813"/>
    </source>
</evidence>
<keyword evidence="6 9" id="KW-0456">Lyase</keyword>
<dbReference type="EC" id="4.1.1.11" evidence="9"/>
<dbReference type="PIRSF" id="PIRSF006246">
    <property type="entry name" value="Asp_decarbox"/>
    <property type="match status" value="1"/>
</dbReference>
<accession>A0A0P0NYM6</accession>
<evidence type="ECO:0000313" key="14">
    <source>
        <dbReference type="EMBL" id="ALL12926.1"/>
    </source>
</evidence>
<keyword evidence="1 9" id="KW-0963">Cytoplasm</keyword>
<evidence type="ECO:0000313" key="15">
    <source>
        <dbReference type="Proteomes" id="UP000056905"/>
    </source>
</evidence>
<evidence type="ECO:0000256" key="13">
    <source>
        <dbReference type="PIRSR" id="PIRSR006246-5"/>
    </source>
</evidence>
<dbReference type="GO" id="GO:0004068">
    <property type="term" value="F:aspartate 1-decarboxylase activity"/>
    <property type="evidence" value="ECO:0007669"/>
    <property type="project" value="UniProtKB-UniRule"/>
</dbReference>
<evidence type="ECO:0000256" key="1">
    <source>
        <dbReference type="ARBA" id="ARBA00022490"/>
    </source>
</evidence>
<dbReference type="Proteomes" id="UP000056905">
    <property type="component" value="Chromosome"/>
</dbReference>
<dbReference type="PANTHER" id="PTHR21012:SF0">
    <property type="entry name" value="ASPARTATE 1-DECARBOXYLASE"/>
    <property type="match status" value="1"/>
</dbReference>
<dbReference type="eggNOG" id="COG0853">
    <property type="taxonomic scope" value="Bacteria"/>
</dbReference>
<feature type="binding site" evidence="9 11">
    <location>
        <begin position="73"/>
        <end position="75"/>
    </location>
    <ligand>
        <name>substrate</name>
    </ligand>
</feature>
<evidence type="ECO:0000256" key="10">
    <source>
        <dbReference type="PIRSR" id="PIRSR006246-1"/>
    </source>
</evidence>
<keyword evidence="2 9" id="KW-0566">Pantothenate biosynthesis</keyword>
<comment type="catalytic activity">
    <reaction evidence="9">
        <text>L-aspartate + H(+) = beta-alanine + CO2</text>
        <dbReference type="Rhea" id="RHEA:19497"/>
        <dbReference type="ChEBI" id="CHEBI:15378"/>
        <dbReference type="ChEBI" id="CHEBI:16526"/>
        <dbReference type="ChEBI" id="CHEBI:29991"/>
        <dbReference type="ChEBI" id="CHEBI:57966"/>
        <dbReference type="EC" id="4.1.1.11"/>
    </reaction>
</comment>
<sequence>MLLTMLKAKLHRATVTQADLDYEGSIAIDRDLLDASGILPNEQVDVLNITNGARFTTYAIEAPRGSKVVGVNGAAARLVQKNDTVIIVTYCQLPAEEARNYAPTVVLLDDGNLIKKAA</sequence>
<feature type="modified residue" description="Pyruvic acid (Ser)" evidence="9 12">
    <location>
        <position position="25"/>
    </location>
</feature>
<evidence type="ECO:0000256" key="9">
    <source>
        <dbReference type="HAMAP-Rule" id="MF_00446"/>
    </source>
</evidence>
<dbReference type="Pfam" id="PF02261">
    <property type="entry name" value="Asp_decarbox"/>
    <property type="match status" value="1"/>
</dbReference>
<dbReference type="STRING" id="69395.AQ619_05920"/>
<evidence type="ECO:0000256" key="8">
    <source>
        <dbReference type="ARBA" id="ARBA00023317"/>
    </source>
</evidence>
<dbReference type="AlphaFoldDB" id="A0A0P0NYM6"/>
<dbReference type="Gene3D" id="2.40.40.20">
    <property type="match status" value="1"/>
</dbReference>
<keyword evidence="3 9" id="KW-0210">Decarboxylase</keyword>
<feature type="active site" description="Proton donor" evidence="9 10">
    <location>
        <position position="58"/>
    </location>
</feature>
<comment type="subcellular location">
    <subcellularLocation>
        <location evidence="9">Cytoplasm</location>
    </subcellularLocation>
</comment>
<evidence type="ECO:0000256" key="7">
    <source>
        <dbReference type="ARBA" id="ARBA00023270"/>
    </source>
</evidence>
<comment type="similarity">
    <text evidence="9">Belongs to the PanD family.</text>
</comment>
<dbReference type="PANTHER" id="PTHR21012">
    <property type="entry name" value="ASPARTATE 1-DECARBOXYLASE"/>
    <property type="match status" value="1"/>
</dbReference>
<dbReference type="OrthoDB" id="9803983at2"/>
<comment type="subunit">
    <text evidence="9">Heterooctamer of four alpha and four beta subunits.</text>
</comment>
<evidence type="ECO:0000256" key="12">
    <source>
        <dbReference type="PIRSR" id="PIRSR006246-3"/>
    </source>
</evidence>
<keyword evidence="5 9" id="KW-0865">Zymogen</keyword>
<dbReference type="KEGG" id="chq:AQ619_05920"/>
<protein>
    <recommendedName>
        <fullName evidence="9">Aspartate 1-decarboxylase</fullName>
        <ecNumber evidence="9">4.1.1.11</ecNumber>
    </recommendedName>
    <alternativeName>
        <fullName evidence="9">Aspartate alpha-decarboxylase</fullName>
    </alternativeName>
    <component>
        <recommendedName>
            <fullName evidence="9">Aspartate 1-decarboxylase beta chain</fullName>
        </recommendedName>
    </component>
    <component>
        <recommendedName>
            <fullName evidence="9">Aspartate 1-decarboxylase alpha chain</fullName>
        </recommendedName>
    </component>
</protein>
<dbReference type="GO" id="GO:0005829">
    <property type="term" value="C:cytosol"/>
    <property type="evidence" value="ECO:0007669"/>
    <property type="project" value="TreeGrafter"/>
</dbReference>
<proteinExistence type="inferred from homology"/>
<keyword evidence="7 9" id="KW-0704">Schiff base</keyword>
<organism evidence="14 15">
    <name type="scientific">Caulobacter henricii</name>
    <dbReference type="NCBI Taxonomy" id="69395"/>
    <lineage>
        <taxon>Bacteria</taxon>
        <taxon>Pseudomonadati</taxon>
        <taxon>Pseudomonadota</taxon>
        <taxon>Alphaproteobacteria</taxon>
        <taxon>Caulobacterales</taxon>
        <taxon>Caulobacteraceae</taxon>
        <taxon>Caulobacter</taxon>
    </lineage>
</organism>
<dbReference type="InterPro" id="IPR009010">
    <property type="entry name" value="Asp_de-COase-like_dom_sf"/>
</dbReference>
<dbReference type="NCBIfam" id="TIGR00223">
    <property type="entry name" value="panD"/>
    <property type="match status" value="1"/>
</dbReference>
<evidence type="ECO:0000256" key="5">
    <source>
        <dbReference type="ARBA" id="ARBA00023145"/>
    </source>
</evidence>
<comment type="function">
    <text evidence="9">Catalyzes the pyruvoyl-dependent decarboxylation of aspartate to produce beta-alanine.</text>
</comment>